<keyword evidence="2" id="KW-0813">Transport</keyword>
<evidence type="ECO:0000256" key="2">
    <source>
        <dbReference type="ARBA" id="ARBA00022448"/>
    </source>
</evidence>
<dbReference type="InterPro" id="IPR017871">
    <property type="entry name" value="ABC_transporter-like_CS"/>
</dbReference>
<evidence type="ECO:0000256" key="1">
    <source>
        <dbReference type="ARBA" id="ARBA00005417"/>
    </source>
</evidence>
<dbReference type="InterPro" id="IPR003439">
    <property type="entry name" value="ABC_transporter-like_ATP-bd"/>
</dbReference>
<organism evidence="6 7">
    <name type="scientific">Helcococcus ovis</name>
    <dbReference type="NCBI Taxonomy" id="72026"/>
    <lineage>
        <taxon>Bacteria</taxon>
        <taxon>Bacillati</taxon>
        <taxon>Bacillota</taxon>
        <taxon>Tissierellia</taxon>
        <taxon>Tissierellales</taxon>
        <taxon>Peptoniphilaceae</taxon>
        <taxon>Helcococcus</taxon>
    </lineage>
</organism>
<dbReference type="RefSeq" id="WP_134711297.1">
    <property type="nucleotide sequence ID" value="NZ_CP119081.1"/>
</dbReference>
<feature type="domain" description="ABC transporter" evidence="5">
    <location>
        <begin position="1"/>
        <end position="236"/>
    </location>
</feature>
<dbReference type="InterPro" id="IPR003593">
    <property type="entry name" value="AAA+_ATPase"/>
</dbReference>
<dbReference type="InterPro" id="IPR027417">
    <property type="entry name" value="P-loop_NTPase"/>
</dbReference>
<sequence>MDLLKIDNLSFKYSDYILKNICLDIKKGDFISLLGINGAGKSTILKNINKLLKPQKGCIYLNGKNIDKIRNQELAKNISYVSQYNKPTKNTVFDTILIGRVPYIDGKARDIDYEKVENLISRLNLEKYALRDTNSLSGGEFQKVVIARALAQEPKIILLDEPTSNLDIKNQVEVMTLIKEYCLEKGISVIISIHDINLSLQFSDKYIMLKNGEVFMYGGNNIISAENIKSIYGLDVDIIEYNNRKVIIID</sequence>
<dbReference type="GO" id="GO:0016887">
    <property type="term" value="F:ATP hydrolysis activity"/>
    <property type="evidence" value="ECO:0007669"/>
    <property type="project" value="InterPro"/>
</dbReference>
<evidence type="ECO:0000259" key="5">
    <source>
        <dbReference type="PROSITE" id="PS50893"/>
    </source>
</evidence>
<dbReference type="PANTHER" id="PTHR42734:SF6">
    <property type="entry name" value="MOLYBDATE IMPORT ATP-BINDING PROTEIN MOLC"/>
    <property type="match status" value="1"/>
</dbReference>
<dbReference type="PROSITE" id="PS00211">
    <property type="entry name" value="ABC_TRANSPORTER_1"/>
    <property type="match status" value="1"/>
</dbReference>
<dbReference type="GO" id="GO:0005524">
    <property type="term" value="F:ATP binding"/>
    <property type="evidence" value="ECO:0007669"/>
    <property type="project" value="UniProtKB-KW"/>
</dbReference>
<dbReference type="CDD" id="cd03214">
    <property type="entry name" value="ABC_Iron-Siderophores_B12_Hemin"/>
    <property type="match status" value="1"/>
</dbReference>
<evidence type="ECO:0000256" key="4">
    <source>
        <dbReference type="ARBA" id="ARBA00022840"/>
    </source>
</evidence>
<dbReference type="EMBL" id="SCFR01000005">
    <property type="protein sequence ID" value="TFF67003.1"/>
    <property type="molecule type" value="Genomic_DNA"/>
</dbReference>
<dbReference type="Proteomes" id="UP000297454">
    <property type="component" value="Unassembled WGS sequence"/>
</dbReference>
<dbReference type="PANTHER" id="PTHR42734">
    <property type="entry name" value="METAL TRANSPORT SYSTEM ATP-BINDING PROTEIN TM_0124-RELATED"/>
    <property type="match status" value="1"/>
</dbReference>
<dbReference type="SMART" id="SM00382">
    <property type="entry name" value="AAA"/>
    <property type="match status" value="1"/>
</dbReference>
<keyword evidence="4 6" id="KW-0067">ATP-binding</keyword>
<dbReference type="Gene3D" id="3.40.50.300">
    <property type="entry name" value="P-loop containing nucleotide triphosphate hydrolases"/>
    <property type="match status" value="1"/>
</dbReference>
<protein>
    <submittedName>
        <fullName evidence="6">ABC transporter ATP-binding protein</fullName>
    </submittedName>
</protein>
<comment type="caution">
    <text evidence="6">The sequence shown here is derived from an EMBL/GenBank/DDBJ whole genome shotgun (WGS) entry which is preliminary data.</text>
</comment>
<dbReference type="InterPro" id="IPR050153">
    <property type="entry name" value="Metal_Ion_Import_ABC"/>
</dbReference>
<dbReference type="SUPFAM" id="SSF52540">
    <property type="entry name" value="P-loop containing nucleoside triphosphate hydrolases"/>
    <property type="match status" value="1"/>
</dbReference>
<proteinExistence type="inferred from homology"/>
<dbReference type="Pfam" id="PF00005">
    <property type="entry name" value="ABC_tran"/>
    <property type="match status" value="1"/>
</dbReference>
<dbReference type="GeneID" id="97030182"/>
<keyword evidence="3" id="KW-0547">Nucleotide-binding</keyword>
<dbReference type="OrthoDB" id="9787851at2"/>
<name>A0A4V3IYD8_9FIRM</name>
<gene>
    <name evidence="6" type="ORF">EQF91_02430</name>
</gene>
<accession>A0A4V3IYD8</accession>
<evidence type="ECO:0000313" key="7">
    <source>
        <dbReference type="Proteomes" id="UP000297454"/>
    </source>
</evidence>
<reference evidence="6 7" key="1">
    <citation type="submission" date="2019-01" db="EMBL/GenBank/DDBJ databases">
        <title>Draft Genome Sequences of Helcococcus ovis Strains Isolated from the Uterus and Vagina of Dairy Cows with Metritis.</title>
        <authorList>
            <person name="Cunha F."/>
            <person name="Jeon S.J."/>
            <person name="Kutzer P."/>
            <person name="Galvao K.N."/>
        </authorList>
    </citation>
    <scope>NUCLEOTIDE SEQUENCE [LARGE SCALE GENOMIC DNA]</scope>
    <source>
        <strain evidence="6 7">KG-37</strain>
    </source>
</reference>
<evidence type="ECO:0000256" key="3">
    <source>
        <dbReference type="ARBA" id="ARBA00022741"/>
    </source>
</evidence>
<keyword evidence="7" id="KW-1185">Reference proteome</keyword>
<dbReference type="PROSITE" id="PS50893">
    <property type="entry name" value="ABC_TRANSPORTER_2"/>
    <property type="match status" value="1"/>
</dbReference>
<evidence type="ECO:0000313" key="6">
    <source>
        <dbReference type="EMBL" id="TFF67003.1"/>
    </source>
</evidence>
<comment type="similarity">
    <text evidence="1">Belongs to the ABC transporter superfamily.</text>
</comment>
<dbReference type="AlphaFoldDB" id="A0A4V3IYD8"/>
<dbReference type="FunFam" id="3.40.50.300:FF:000134">
    <property type="entry name" value="Iron-enterobactin ABC transporter ATP-binding protein"/>
    <property type="match status" value="1"/>
</dbReference>